<protein>
    <submittedName>
        <fullName evidence="2">Glyoxylase, beta-lactamase superfamily II</fullName>
    </submittedName>
</protein>
<dbReference type="STRING" id="660521.SAMN04487949_1130"/>
<dbReference type="Gene3D" id="3.60.15.10">
    <property type="entry name" value="Ribonuclease Z/Hydroxyacylglutathione hydrolase-like"/>
    <property type="match status" value="1"/>
</dbReference>
<dbReference type="RefSeq" id="WP_089694891.1">
    <property type="nucleotide sequence ID" value="NZ_FNHL01000001.1"/>
</dbReference>
<dbReference type="AlphaFoldDB" id="A0A1G9R1E0"/>
<dbReference type="InterPro" id="IPR001279">
    <property type="entry name" value="Metallo-B-lactamas"/>
</dbReference>
<organism evidence="2 3">
    <name type="scientific">Halogranum gelatinilyticum</name>
    <dbReference type="NCBI Taxonomy" id="660521"/>
    <lineage>
        <taxon>Archaea</taxon>
        <taxon>Methanobacteriati</taxon>
        <taxon>Methanobacteriota</taxon>
        <taxon>Stenosarchaea group</taxon>
        <taxon>Halobacteria</taxon>
        <taxon>Halobacteriales</taxon>
        <taxon>Haloferacaceae</taxon>
    </lineage>
</organism>
<dbReference type="SUPFAM" id="SSF56281">
    <property type="entry name" value="Metallo-hydrolase/oxidoreductase"/>
    <property type="match status" value="1"/>
</dbReference>
<dbReference type="OrthoDB" id="205181at2157"/>
<dbReference type="SMART" id="SM00849">
    <property type="entry name" value="Lactamase_B"/>
    <property type="match status" value="1"/>
</dbReference>
<dbReference type="InterPro" id="IPR036866">
    <property type="entry name" value="RibonucZ/Hydroxyglut_hydro"/>
</dbReference>
<dbReference type="PANTHER" id="PTHR23131">
    <property type="entry name" value="ENDORIBONUCLEASE LACTB2"/>
    <property type="match status" value="1"/>
</dbReference>
<dbReference type="Proteomes" id="UP000199451">
    <property type="component" value="Unassembled WGS sequence"/>
</dbReference>
<keyword evidence="3" id="KW-1185">Reference proteome</keyword>
<sequence length="325" mass="35584">MDRIQLGNTVFEGKNDVYLLDGDRTVLVDAGVALPDVREQLRDGLADFGLAVADIDEILLTHWHHDHAGLAGELQAESGATVRVHEADAPLVAREESAVEANNDLLRDALDDWNLPADTRDELLDFFVFHDELAGADVDVTPFADGDTFDVNGRTLEAVHLPGHAAGLSAFAFDGDEGREAFVGDAILPKYTPNVGGADLRVDAPLQRYVDSLLRLVDLDLARAWPGHRDVIEQPTERALTILEHHRERTENVVGVLAEHGPCDTWTVSAHLFGELEKIHILHGPGEAYAHLDHLADRGVVERDGHEYELVEPDVDVAELFPTVG</sequence>
<dbReference type="PANTHER" id="PTHR23131:SF4">
    <property type="entry name" value="METALLO-BETA-LACTAMASE SUPERFAMILY POTEIN"/>
    <property type="match status" value="1"/>
</dbReference>
<evidence type="ECO:0000259" key="1">
    <source>
        <dbReference type="SMART" id="SM00849"/>
    </source>
</evidence>
<evidence type="ECO:0000313" key="3">
    <source>
        <dbReference type="Proteomes" id="UP000199451"/>
    </source>
</evidence>
<dbReference type="Pfam" id="PF00753">
    <property type="entry name" value="Lactamase_B"/>
    <property type="match status" value="1"/>
</dbReference>
<gene>
    <name evidence="2" type="ORF">SAMN04487949_1130</name>
</gene>
<proteinExistence type="predicted"/>
<evidence type="ECO:0000313" key="2">
    <source>
        <dbReference type="EMBL" id="SDM17112.1"/>
    </source>
</evidence>
<dbReference type="InterPro" id="IPR050662">
    <property type="entry name" value="Sec-metab_biosynth-thioest"/>
</dbReference>
<accession>A0A1G9R1E0</accession>
<reference evidence="3" key="1">
    <citation type="submission" date="2016-10" db="EMBL/GenBank/DDBJ databases">
        <authorList>
            <person name="Varghese N."/>
            <person name="Submissions S."/>
        </authorList>
    </citation>
    <scope>NUCLEOTIDE SEQUENCE [LARGE SCALE GENOMIC DNA]</scope>
    <source>
        <strain evidence="3">CGMCC 1.10119</strain>
    </source>
</reference>
<dbReference type="CDD" id="cd07725">
    <property type="entry name" value="TTHA1429-like_MBL-fold"/>
    <property type="match status" value="1"/>
</dbReference>
<name>A0A1G9R1E0_9EURY</name>
<dbReference type="EMBL" id="FNHL01000001">
    <property type="protein sequence ID" value="SDM17112.1"/>
    <property type="molecule type" value="Genomic_DNA"/>
</dbReference>
<feature type="domain" description="Metallo-beta-lactamase" evidence="1">
    <location>
        <begin position="14"/>
        <end position="228"/>
    </location>
</feature>